<feature type="chain" id="PRO_5027103876" evidence="1">
    <location>
        <begin position="29"/>
        <end position="247"/>
    </location>
</feature>
<name>A0A6M2E8E8_9ACAR</name>
<evidence type="ECO:0000313" key="2">
    <source>
        <dbReference type="EMBL" id="NOV53618.1"/>
    </source>
</evidence>
<protein>
    <submittedName>
        <fullName evidence="2">Putative group vii salivary lipocalin</fullName>
    </submittedName>
</protein>
<dbReference type="EMBL" id="GIDH01001675">
    <property type="protein sequence ID" value="NOV53618.1"/>
    <property type="molecule type" value="Transcribed_RNA"/>
</dbReference>
<reference evidence="2" key="1">
    <citation type="submission" date="2019-12" db="EMBL/GenBank/DDBJ databases">
        <title>The sialotranscriptome of the gopher-tortoise tick, Amblyomma tuberculatum.</title>
        <authorList>
            <person name="Karim S."/>
            <person name="Andersen J."/>
            <person name="Kumar D."/>
            <person name="Adamson S."/>
            <person name="Ennen J."/>
            <person name="Qualis C.P."/>
            <person name="Ribeiro J.M.C."/>
        </authorList>
    </citation>
    <scope>NUCLEOTIDE SEQUENCE</scope>
    <source>
        <strain evidence="2">Removed</strain>
        <tissue evidence="2">Salivary glands</tissue>
    </source>
</reference>
<dbReference type="Gene3D" id="2.40.128.20">
    <property type="match status" value="1"/>
</dbReference>
<accession>A0A6M2E8E8</accession>
<dbReference type="InterPro" id="IPR012674">
    <property type="entry name" value="Calycin"/>
</dbReference>
<feature type="signal peptide" evidence="1">
    <location>
        <begin position="1"/>
        <end position="28"/>
    </location>
</feature>
<sequence>MSAKKTMKYLGNLLPVLLLTAYWPTIKACKKNEDRVLCNKLGLIPGENCPGVESWTCLAGMKRCACVSGTFLNAQGHCVSKEECGPAPTRRPVTSTVPPKPPKPPMIIDKSSVAKYAVNLLGSSEDLLLVFVSPTLVELSRTRCTRSKFVGNSSSGYERTVEYFAVTQQSEDAQSWIKQQRIVNISVTNGSDGRMEIEVRANFDEKGSDEPEGVYEVLYATSSTLILGEHAETGVARCSDWAYVQHA</sequence>
<proteinExistence type="predicted"/>
<dbReference type="AlphaFoldDB" id="A0A6M2E8E8"/>
<keyword evidence="1" id="KW-0732">Signal</keyword>
<organism evidence="2">
    <name type="scientific">Amblyomma tuberculatum</name>
    <dbReference type="NCBI Taxonomy" id="48802"/>
    <lineage>
        <taxon>Eukaryota</taxon>
        <taxon>Metazoa</taxon>
        <taxon>Ecdysozoa</taxon>
        <taxon>Arthropoda</taxon>
        <taxon>Chelicerata</taxon>
        <taxon>Arachnida</taxon>
        <taxon>Acari</taxon>
        <taxon>Parasitiformes</taxon>
        <taxon>Ixodida</taxon>
        <taxon>Ixodoidea</taxon>
        <taxon>Ixodidae</taxon>
        <taxon>Amblyomminae</taxon>
        <taxon>Amblyomma</taxon>
    </lineage>
</organism>
<evidence type="ECO:0000256" key="1">
    <source>
        <dbReference type="SAM" id="SignalP"/>
    </source>
</evidence>
<dbReference type="CDD" id="cd19941">
    <property type="entry name" value="TIL"/>
    <property type="match status" value="1"/>
</dbReference>